<dbReference type="AlphaFoldDB" id="A0A6A5KTL4"/>
<dbReference type="SUPFAM" id="SSF51735">
    <property type="entry name" value="NAD(P)-binding Rossmann-fold domains"/>
    <property type="match status" value="1"/>
</dbReference>
<evidence type="ECO:0000313" key="3">
    <source>
        <dbReference type="Proteomes" id="UP000800040"/>
    </source>
</evidence>
<sequence length="417" mass="46333">MPSAIVTGATGILGRQIVFELGQHRQQWPTIHALSRSKKEDYPETVIHNHIDLQSSPDEMAHDLENVRGEYIFFAAYLAQEKEEDAWEVNGRMLSNFLSALEKTGAIKDVKRIILVCGAKQYGVHLGVPKQPMIEDAPWLTDTSKWPPNFYYNQQNILHKFCQEHGKDWVVTYPNDVIGYVTGNFMNLSSALALYALVSKELSSSSGGEDSGITFPGSPAFYTKFDSFTNSKLHAQFCLWAALEPRAANQAFNVVNGDVESWQNLWPKVAHYFGTKVKPDQFKAAYNGAAAANTDASSSMDMAPQPPVSAEAETLGLVGTPALEPNVVEQHIDLVKWSQRSDVKEAWGRVAEREGLDKESFGKATWGFLGFVLGREFDLVISMSKAREAGWTGYRDTWASLKGVFEEMREAGVLPKA</sequence>
<evidence type="ECO:0000259" key="1">
    <source>
        <dbReference type="Pfam" id="PF22917"/>
    </source>
</evidence>
<evidence type="ECO:0000313" key="2">
    <source>
        <dbReference type="EMBL" id="KAF1839617.1"/>
    </source>
</evidence>
<dbReference type="OrthoDB" id="1731983at2759"/>
<gene>
    <name evidence="2" type="ORF">BDW02DRAFT_635501</name>
</gene>
<dbReference type="EMBL" id="ML975244">
    <property type="protein sequence ID" value="KAF1839617.1"/>
    <property type="molecule type" value="Genomic_DNA"/>
</dbReference>
<proteinExistence type="predicted"/>
<dbReference type="PANTHER" id="PTHR32487">
    <property type="entry name" value="3-OXO-DELTA(4,5)-STEROID 5-BETA-REDUCTASE"/>
    <property type="match status" value="1"/>
</dbReference>
<name>A0A6A5KTL4_9PLEO</name>
<dbReference type="Proteomes" id="UP000800040">
    <property type="component" value="Unassembled WGS sequence"/>
</dbReference>
<dbReference type="InterPro" id="IPR055222">
    <property type="entry name" value="PRISE-like_Rossmann-fold"/>
</dbReference>
<organism evidence="2 3">
    <name type="scientific">Decorospora gaudefroyi</name>
    <dbReference type="NCBI Taxonomy" id="184978"/>
    <lineage>
        <taxon>Eukaryota</taxon>
        <taxon>Fungi</taxon>
        <taxon>Dikarya</taxon>
        <taxon>Ascomycota</taxon>
        <taxon>Pezizomycotina</taxon>
        <taxon>Dothideomycetes</taxon>
        <taxon>Pleosporomycetidae</taxon>
        <taxon>Pleosporales</taxon>
        <taxon>Pleosporineae</taxon>
        <taxon>Pleosporaceae</taxon>
        <taxon>Decorospora</taxon>
    </lineage>
</organism>
<dbReference type="PANTHER" id="PTHR32487:SF0">
    <property type="entry name" value="3-OXO-DELTA(4,5)-STEROID 5-BETA-REDUCTASE"/>
    <property type="match status" value="1"/>
</dbReference>
<feature type="domain" description="PRISE-like Rossmann-fold" evidence="1">
    <location>
        <begin position="52"/>
        <end position="276"/>
    </location>
</feature>
<dbReference type="CDD" id="cd08948">
    <property type="entry name" value="5beta-POR_like_SDR_a"/>
    <property type="match status" value="1"/>
</dbReference>
<dbReference type="Pfam" id="PF22917">
    <property type="entry name" value="PRISE"/>
    <property type="match status" value="1"/>
</dbReference>
<keyword evidence="3" id="KW-1185">Reference proteome</keyword>
<dbReference type="Gene3D" id="3.40.50.720">
    <property type="entry name" value="NAD(P)-binding Rossmann-like Domain"/>
    <property type="match status" value="1"/>
</dbReference>
<accession>A0A6A5KTL4</accession>
<reference evidence="2" key="1">
    <citation type="submission" date="2020-01" db="EMBL/GenBank/DDBJ databases">
        <authorList>
            <consortium name="DOE Joint Genome Institute"/>
            <person name="Haridas S."/>
            <person name="Albert R."/>
            <person name="Binder M."/>
            <person name="Bloem J."/>
            <person name="Labutti K."/>
            <person name="Salamov A."/>
            <person name="Andreopoulos B."/>
            <person name="Baker S.E."/>
            <person name="Barry K."/>
            <person name="Bills G."/>
            <person name="Bluhm B.H."/>
            <person name="Cannon C."/>
            <person name="Castanera R."/>
            <person name="Culley D.E."/>
            <person name="Daum C."/>
            <person name="Ezra D."/>
            <person name="Gonzalez J.B."/>
            <person name="Henrissat B."/>
            <person name="Kuo A."/>
            <person name="Liang C."/>
            <person name="Lipzen A."/>
            <person name="Lutzoni F."/>
            <person name="Magnuson J."/>
            <person name="Mondo S."/>
            <person name="Nolan M."/>
            <person name="Ohm R."/>
            <person name="Pangilinan J."/>
            <person name="Park H.-J."/>
            <person name="Ramirez L."/>
            <person name="Alfaro M."/>
            <person name="Sun H."/>
            <person name="Tritt A."/>
            <person name="Yoshinaga Y."/>
            <person name="Zwiers L.-H."/>
            <person name="Turgeon B.G."/>
            <person name="Goodwin S.B."/>
            <person name="Spatafora J.W."/>
            <person name="Crous P.W."/>
            <person name="Grigoriev I.V."/>
        </authorList>
    </citation>
    <scope>NUCLEOTIDE SEQUENCE</scope>
    <source>
        <strain evidence="2">P77</strain>
    </source>
</reference>
<protein>
    <recommendedName>
        <fullName evidence="1">PRISE-like Rossmann-fold domain-containing protein</fullName>
    </recommendedName>
</protein>
<dbReference type="InterPro" id="IPR036291">
    <property type="entry name" value="NAD(P)-bd_dom_sf"/>
</dbReference>